<feature type="chain" id="PRO_5041708753" evidence="3">
    <location>
        <begin position="23"/>
        <end position="344"/>
    </location>
</feature>
<evidence type="ECO:0000256" key="2">
    <source>
        <dbReference type="SAM" id="Phobius"/>
    </source>
</evidence>
<feature type="transmembrane region" description="Helical" evidence="2">
    <location>
        <begin position="310"/>
        <end position="330"/>
    </location>
</feature>
<sequence length="344" mass="39464">MILKPCCVFVVLILCLFYYVGAETKNYSPKSSKTCNAANLMRDWRAISNIKSLENFPKICANYSDLNEDSLRILKYLKDTGLEAFKYDNKKQLKKNSSSKYEKHKHKKEICKHSKILESYHKKLQDNLREGIDNFLRGVKKTDTYFKLNNTDKYDQQLEETKTRFVYGQETISDKTKFEELTDETKPVRMSEHSFQNGVEEKMSGADLQGPEIAEGRSSSQKSKSEDKFLDGSKSSLQNNTTANNEIPQKIENITKINHDENLGANKEEALAIGSTKKNIFGNQKEGYVLKLTNIWYTNIEIAGSVKKTIWLGIVLLVVKLINPILKTFIASYFRSNKKKNSDD</sequence>
<evidence type="ECO:0000313" key="4">
    <source>
        <dbReference type="EMBL" id="KAK2720324.1"/>
    </source>
</evidence>
<organism evidence="4 5">
    <name type="scientific">Artemia franciscana</name>
    <name type="common">Brine shrimp</name>
    <name type="synonym">Artemia sanfranciscana</name>
    <dbReference type="NCBI Taxonomy" id="6661"/>
    <lineage>
        <taxon>Eukaryota</taxon>
        <taxon>Metazoa</taxon>
        <taxon>Ecdysozoa</taxon>
        <taxon>Arthropoda</taxon>
        <taxon>Crustacea</taxon>
        <taxon>Branchiopoda</taxon>
        <taxon>Anostraca</taxon>
        <taxon>Artemiidae</taxon>
        <taxon>Artemia</taxon>
    </lineage>
</organism>
<feature type="compositionally biased region" description="Polar residues" evidence="1">
    <location>
        <begin position="233"/>
        <end position="247"/>
    </location>
</feature>
<name>A0AA88I530_ARTSF</name>
<gene>
    <name evidence="4" type="ORF">QYM36_004269</name>
</gene>
<keyword evidence="2" id="KW-1133">Transmembrane helix</keyword>
<feature type="signal peptide" evidence="3">
    <location>
        <begin position="1"/>
        <end position="22"/>
    </location>
</feature>
<comment type="caution">
    <text evidence="4">The sequence shown here is derived from an EMBL/GenBank/DDBJ whole genome shotgun (WGS) entry which is preliminary data.</text>
</comment>
<proteinExistence type="predicted"/>
<evidence type="ECO:0000256" key="1">
    <source>
        <dbReference type="SAM" id="MobiDB-lite"/>
    </source>
</evidence>
<keyword evidence="3" id="KW-0732">Signal</keyword>
<accession>A0AA88I530</accession>
<keyword evidence="5" id="KW-1185">Reference proteome</keyword>
<protein>
    <submittedName>
        <fullName evidence="4">Uncharacterized protein</fullName>
    </submittedName>
</protein>
<evidence type="ECO:0000256" key="3">
    <source>
        <dbReference type="SAM" id="SignalP"/>
    </source>
</evidence>
<keyword evidence="2" id="KW-0812">Transmembrane</keyword>
<reference evidence="4" key="1">
    <citation type="submission" date="2023-07" db="EMBL/GenBank/DDBJ databases">
        <title>Chromosome-level genome assembly of Artemia franciscana.</title>
        <authorList>
            <person name="Jo E."/>
        </authorList>
    </citation>
    <scope>NUCLEOTIDE SEQUENCE</scope>
    <source>
        <tissue evidence="4">Whole body</tissue>
    </source>
</reference>
<dbReference type="Proteomes" id="UP001187531">
    <property type="component" value="Unassembled WGS sequence"/>
</dbReference>
<evidence type="ECO:0000313" key="5">
    <source>
        <dbReference type="Proteomes" id="UP001187531"/>
    </source>
</evidence>
<dbReference type="EMBL" id="JAVRJZ010000007">
    <property type="protein sequence ID" value="KAK2720324.1"/>
    <property type="molecule type" value="Genomic_DNA"/>
</dbReference>
<feature type="region of interest" description="Disordered" evidence="1">
    <location>
        <begin position="195"/>
        <end position="252"/>
    </location>
</feature>
<dbReference type="AlphaFoldDB" id="A0AA88I530"/>
<keyword evidence="2" id="KW-0472">Membrane</keyword>